<sequence>MDTKFSACDGLRAMTCCFPTCRWVALEGGPRNQGAEAGGRRWYENPTSSQSTNRTRQRVSPTTTTTMAVGRALEPFERGRMSRNEFLVRDWEDEEERDTRREADLLSLHDQGEFTRDRDGDADAEHDPSPSSSSRRSRTRRVLGGDIFGSGISWGSGLSRWTLLKSWWRGSGKGRIRLPEDDDEYEEGGRLDGIGGLFAPSRTSDEGNTTLMEGEGDGDAFEIREEIVDPPIDAPLSPTKSTATNLSEERGRCDETPEEREARRERRRARRRARELGLSVQDFDQGVVAEPDELLSSAVLVELEPTQRTTRSGRPRHYKSSSHSSSADFHLPDYPAQPLRGHQGEDASALSVVGEHGDDSYRDEYDEAERQARKEARRQRRAARAAAADGGGAYYEGGAPASSNGSDSSRSHYHRDPGSAASPRIDSTFLAAPINLHPHEAKRSRHRSSPSTSTTSTTSSSSRAPRPRKQQHLLWSAVEEEEAYLPSGPHAEGQYYLAEDGNYYLAAPQPMYVQDEHGQLRAVISHHSLQYDVPAEHLVGVKEVREVSSTTYNHVGVIPGKAVEEEGEGGGTGSNVVAQK</sequence>
<gene>
    <name evidence="2" type="ORF">BQ2448_1251</name>
</gene>
<feature type="compositionally biased region" description="Polar residues" evidence="1">
    <location>
        <begin position="45"/>
        <end position="61"/>
    </location>
</feature>
<protein>
    <submittedName>
        <fullName evidence="2">BQ2448_1251 protein</fullName>
    </submittedName>
</protein>
<feature type="region of interest" description="Disordered" evidence="1">
    <location>
        <begin position="99"/>
        <end position="140"/>
    </location>
</feature>
<dbReference type="OrthoDB" id="2537968at2759"/>
<name>A0A238F9N6_9BASI</name>
<feature type="region of interest" description="Disordered" evidence="1">
    <location>
        <begin position="229"/>
        <end position="279"/>
    </location>
</feature>
<dbReference type="AlphaFoldDB" id="A0A238F9N6"/>
<feature type="region of interest" description="Disordered" evidence="1">
    <location>
        <begin position="180"/>
        <end position="207"/>
    </location>
</feature>
<feature type="compositionally biased region" description="Basic and acidic residues" evidence="1">
    <location>
        <begin position="355"/>
        <end position="374"/>
    </location>
</feature>
<evidence type="ECO:0000313" key="3">
    <source>
        <dbReference type="Proteomes" id="UP000198372"/>
    </source>
</evidence>
<feature type="region of interest" description="Disordered" evidence="1">
    <location>
        <begin position="32"/>
        <end position="67"/>
    </location>
</feature>
<keyword evidence="3" id="KW-1185">Reference proteome</keyword>
<proteinExistence type="predicted"/>
<feature type="compositionally biased region" description="Basic and acidic residues" evidence="1">
    <location>
        <begin position="110"/>
        <end position="128"/>
    </location>
</feature>
<reference evidence="3" key="1">
    <citation type="submission" date="2016-09" db="EMBL/GenBank/DDBJ databases">
        <authorList>
            <person name="Jeantristanb JTB J.-T."/>
            <person name="Ricardo R."/>
        </authorList>
    </citation>
    <scope>NUCLEOTIDE SEQUENCE [LARGE SCALE GENOMIC DNA]</scope>
</reference>
<evidence type="ECO:0000313" key="2">
    <source>
        <dbReference type="EMBL" id="SCV69857.1"/>
    </source>
</evidence>
<accession>A0A238F9N6</accession>
<feature type="region of interest" description="Disordered" evidence="1">
    <location>
        <begin position="438"/>
        <end position="470"/>
    </location>
</feature>
<feature type="compositionally biased region" description="Basic and acidic residues" evidence="1">
    <location>
        <begin position="247"/>
        <end position="264"/>
    </location>
</feature>
<evidence type="ECO:0000256" key="1">
    <source>
        <dbReference type="SAM" id="MobiDB-lite"/>
    </source>
</evidence>
<feature type="compositionally biased region" description="Basic residues" evidence="1">
    <location>
        <begin position="311"/>
        <end position="320"/>
    </location>
</feature>
<feature type="region of interest" description="Disordered" evidence="1">
    <location>
        <begin position="296"/>
        <end position="424"/>
    </location>
</feature>
<feature type="compositionally biased region" description="Low complexity" evidence="1">
    <location>
        <begin position="449"/>
        <end position="464"/>
    </location>
</feature>
<organism evidence="2 3">
    <name type="scientific">Microbotryum intermedium</name>
    <dbReference type="NCBI Taxonomy" id="269621"/>
    <lineage>
        <taxon>Eukaryota</taxon>
        <taxon>Fungi</taxon>
        <taxon>Dikarya</taxon>
        <taxon>Basidiomycota</taxon>
        <taxon>Pucciniomycotina</taxon>
        <taxon>Microbotryomycetes</taxon>
        <taxon>Microbotryales</taxon>
        <taxon>Microbotryaceae</taxon>
        <taxon>Microbotryum</taxon>
    </lineage>
</organism>
<dbReference type="Proteomes" id="UP000198372">
    <property type="component" value="Unassembled WGS sequence"/>
</dbReference>
<dbReference type="EMBL" id="FMSP01000005">
    <property type="protein sequence ID" value="SCV69857.1"/>
    <property type="molecule type" value="Genomic_DNA"/>
</dbReference>